<keyword evidence="1" id="KW-0472">Membrane</keyword>
<comment type="caution">
    <text evidence="3">The sequence shown here is derived from an EMBL/GenBank/DDBJ whole genome shotgun (WGS) entry which is preliminary data.</text>
</comment>
<accession>A0ABQ1Q286</accession>
<dbReference type="NCBIfam" id="NF037970">
    <property type="entry name" value="vanZ_1"/>
    <property type="match status" value="1"/>
</dbReference>
<feature type="transmembrane region" description="Helical" evidence="1">
    <location>
        <begin position="131"/>
        <end position="154"/>
    </location>
</feature>
<feature type="transmembrane region" description="Helical" evidence="1">
    <location>
        <begin position="7"/>
        <end position="25"/>
    </location>
</feature>
<keyword evidence="4" id="KW-1185">Reference proteome</keyword>
<protein>
    <submittedName>
        <fullName evidence="3">VanZ family protein</fullName>
    </submittedName>
</protein>
<dbReference type="InterPro" id="IPR006976">
    <property type="entry name" value="VanZ-like"/>
</dbReference>
<keyword evidence="1" id="KW-0812">Transmembrane</keyword>
<sequence>MKRIFYWLYPLSWMGMIFYSSSTPYQEQDVKPFMNDYLDLSFMKPYLDWIVFTYHHQEVSVRNLGVEGFIEFFLRKGAHVTVFLILFFFLYIAISRTTSLTLKGNLLTSLIITGLYAAFDEIHQGFTPNRTPYIGDVGMDLFGALLGVCIILIYKKKKKTPE</sequence>
<keyword evidence="1" id="KW-1133">Transmembrane helix</keyword>
<feature type="domain" description="VanZ-like" evidence="2">
    <location>
        <begin position="7"/>
        <end position="153"/>
    </location>
</feature>
<evidence type="ECO:0000313" key="3">
    <source>
        <dbReference type="EMBL" id="GGD10458.1"/>
    </source>
</evidence>
<proteinExistence type="predicted"/>
<evidence type="ECO:0000313" key="4">
    <source>
        <dbReference type="Proteomes" id="UP000642571"/>
    </source>
</evidence>
<dbReference type="Pfam" id="PF04892">
    <property type="entry name" value="VanZ"/>
    <property type="match status" value="1"/>
</dbReference>
<name>A0ABQ1Q286_9BACI</name>
<dbReference type="RefSeq" id="WP_188652866.1">
    <property type="nucleotide sequence ID" value="NZ_BMIN01000006.1"/>
</dbReference>
<feature type="transmembrane region" description="Helical" evidence="1">
    <location>
        <begin position="72"/>
        <end position="93"/>
    </location>
</feature>
<dbReference type="Proteomes" id="UP000642571">
    <property type="component" value="Unassembled WGS sequence"/>
</dbReference>
<evidence type="ECO:0000259" key="2">
    <source>
        <dbReference type="Pfam" id="PF04892"/>
    </source>
</evidence>
<dbReference type="InterPro" id="IPR016747">
    <property type="entry name" value="Phosphotransbutyrylase"/>
</dbReference>
<reference evidence="4" key="1">
    <citation type="journal article" date="2019" name="Int. J. Syst. Evol. Microbiol.">
        <title>The Global Catalogue of Microorganisms (GCM) 10K type strain sequencing project: providing services to taxonomists for standard genome sequencing and annotation.</title>
        <authorList>
            <consortium name="The Broad Institute Genomics Platform"/>
            <consortium name="The Broad Institute Genome Sequencing Center for Infectious Disease"/>
            <person name="Wu L."/>
            <person name="Ma J."/>
        </authorList>
    </citation>
    <scope>NUCLEOTIDE SEQUENCE [LARGE SCALE GENOMIC DNA]</scope>
    <source>
        <strain evidence="4">CGMCC 1.15353</strain>
    </source>
</reference>
<evidence type="ECO:0000256" key="1">
    <source>
        <dbReference type="SAM" id="Phobius"/>
    </source>
</evidence>
<dbReference type="EMBL" id="BMIN01000006">
    <property type="protein sequence ID" value="GGD10458.1"/>
    <property type="molecule type" value="Genomic_DNA"/>
</dbReference>
<dbReference type="PIRSF" id="PIRSF019083">
    <property type="entry name" value="UCP019083_VanZ"/>
    <property type="match status" value="1"/>
</dbReference>
<gene>
    <name evidence="3" type="ORF">GCM10011389_17570</name>
</gene>
<feature type="transmembrane region" description="Helical" evidence="1">
    <location>
        <begin position="100"/>
        <end position="119"/>
    </location>
</feature>
<organism evidence="3 4">
    <name type="scientific">Pontibacillus salipaludis</name>
    <dbReference type="NCBI Taxonomy" id="1697394"/>
    <lineage>
        <taxon>Bacteria</taxon>
        <taxon>Bacillati</taxon>
        <taxon>Bacillota</taxon>
        <taxon>Bacilli</taxon>
        <taxon>Bacillales</taxon>
        <taxon>Bacillaceae</taxon>
        <taxon>Pontibacillus</taxon>
    </lineage>
</organism>